<keyword evidence="3" id="KW-0863">Zinc-finger</keyword>
<proteinExistence type="predicted"/>
<protein>
    <submittedName>
        <fullName evidence="6">Zinc finger BED domain-containing protein</fullName>
    </submittedName>
</protein>
<organism evidence="6 7">
    <name type="scientific">Ooceraea biroi</name>
    <name type="common">Clonal raider ant</name>
    <name type="synonym">Cerapachys biroi</name>
    <dbReference type="NCBI Taxonomy" id="2015173"/>
    <lineage>
        <taxon>Eukaryota</taxon>
        <taxon>Metazoa</taxon>
        <taxon>Ecdysozoa</taxon>
        <taxon>Arthropoda</taxon>
        <taxon>Hexapoda</taxon>
        <taxon>Insecta</taxon>
        <taxon>Pterygota</taxon>
        <taxon>Neoptera</taxon>
        <taxon>Endopterygota</taxon>
        <taxon>Hymenoptera</taxon>
        <taxon>Apocrita</taxon>
        <taxon>Aculeata</taxon>
        <taxon>Formicoidea</taxon>
        <taxon>Formicidae</taxon>
        <taxon>Dorylinae</taxon>
        <taxon>Ooceraea</taxon>
    </lineage>
</organism>
<evidence type="ECO:0000313" key="7">
    <source>
        <dbReference type="Proteomes" id="UP000053097"/>
    </source>
</evidence>
<evidence type="ECO:0000313" key="6">
    <source>
        <dbReference type="EMBL" id="EZA54495.1"/>
    </source>
</evidence>
<evidence type="ECO:0000256" key="1">
    <source>
        <dbReference type="ARBA" id="ARBA00004123"/>
    </source>
</evidence>
<dbReference type="InterPro" id="IPR052035">
    <property type="entry name" value="ZnF_BED_domain_contain"/>
</dbReference>
<dbReference type="Proteomes" id="UP000053097">
    <property type="component" value="Unassembled WGS sequence"/>
</dbReference>
<dbReference type="OMA" id="FEHLPCV"/>
<dbReference type="GO" id="GO:0005634">
    <property type="term" value="C:nucleus"/>
    <property type="evidence" value="ECO:0007669"/>
    <property type="project" value="UniProtKB-SubCell"/>
</dbReference>
<keyword evidence="2" id="KW-0479">Metal-binding</keyword>
<keyword evidence="7" id="KW-1185">Reference proteome</keyword>
<dbReference type="InterPro" id="IPR012337">
    <property type="entry name" value="RNaseH-like_sf"/>
</dbReference>
<evidence type="ECO:0000256" key="3">
    <source>
        <dbReference type="ARBA" id="ARBA00022771"/>
    </source>
</evidence>
<keyword evidence="4" id="KW-0862">Zinc</keyword>
<dbReference type="PANTHER" id="PTHR46481:SF10">
    <property type="entry name" value="ZINC FINGER BED DOMAIN-CONTAINING PROTEIN 39"/>
    <property type="match status" value="1"/>
</dbReference>
<sequence length="235" mass="27142">LHGFTAHFIVGSQRLKVILGAAVLKNDHTGEYIREKLTEMIHEWNISNKLFLIMRDNAPNMICAIRGKYESLGCVAHTLQLVINDALFTEQRIEEVIKNCRKIVGHFRHSEQVSRKLKNCQKQCGLPTHSLLQDIEVRWNSTYLMLQRLSEQKRAVNLYSVEQGGINTLSSSDWNLINDITNVLKFFYEATLDMSSDNACISIIIPLISLLNRKLQNRYDNETEEVVFDTRLMNF</sequence>
<evidence type="ECO:0000256" key="4">
    <source>
        <dbReference type="ARBA" id="ARBA00022833"/>
    </source>
</evidence>
<dbReference type="EMBL" id="KK107246">
    <property type="protein sequence ID" value="EZA54495.1"/>
    <property type="molecule type" value="Genomic_DNA"/>
</dbReference>
<name>A0A026WEG9_OOCBI</name>
<reference evidence="6 7" key="1">
    <citation type="journal article" date="2014" name="Curr. Biol.">
        <title>The genome of the clonal raider ant Cerapachys biroi.</title>
        <authorList>
            <person name="Oxley P.R."/>
            <person name="Ji L."/>
            <person name="Fetter-Pruneda I."/>
            <person name="McKenzie S.K."/>
            <person name="Li C."/>
            <person name="Hu H."/>
            <person name="Zhang G."/>
            <person name="Kronauer D.J."/>
        </authorList>
    </citation>
    <scope>NUCLEOTIDE SEQUENCE [LARGE SCALE GENOMIC DNA]</scope>
</reference>
<dbReference type="AlphaFoldDB" id="A0A026WEG9"/>
<feature type="non-terminal residue" evidence="6">
    <location>
        <position position="1"/>
    </location>
</feature>
<dbReference type="GO" id="GO:0008270">
    <property type="term" value="F:zinc ion binding"/>
    <property type="evidence" value="ECO:0007669"/>
    <property type="project" value="UniProtKB-KW"/>
</dbReference>
<accession>A0A026WEG9</accession>
<dbReference type="PANTHER" id="PTHR46481">
    <property type="entry name" value="ZINC FINGER BED DOMAIN-CONTAINING PROTEIN 4"/>
    <property type="match status" value="1"/>
</dbReference>
<dbReference type="SUPFAM" id="SSF53098">
    <property type="entry name" value="Ribonuclease H-like"/>
    <property type="match status" value="1"/>
</dbReference>
<keyword evidence="5" id="KW-0539">Nucleus</keyword>
<dbReference type="OrthoDB" id="7552746at2759"/>
<evidence type="ECO:0000256" key="5">
    <source>
        <dbReference type="ARBA" id="ARBA00023242"/>
    </source>
</evidence>
<gene>
    <name evidence="6" type="ORF">X777_05750</name>
</gene>
<evidence type="ECO:0000256" key="2">
    <source>
        <dbReference type="ARBA" id="ARBA00022723"/>
    </source>
</evidence>
<comment type="subcellular location">
    <subcellularLocation>
        <location evidence="1">Nucleus</location>
    </subcellularLocation>
</comment>